<dbReference type="Proteomes" id="UP000823201">
    <property type="component" value="Unassembled WGS sequence"/>
</dbReference>
<evidence type="ECO:0000259" key="8">
    <source>
        <dbReference type="Pfam" id="PF03600"/>
    </source>
</evidence>
<reference evidence="9 10" key="1">
    <citation type="submission" date="2021-01" db="EMBL/GenBank/DDBJ databases">
        <title>Genomic Encyclopedia of Type Strains, Phase IV (KMG-IV): sequencing the most valuable type-strain genomes for metagenomic binning, comparative biology and taxonomic classification.</title>
        <authorList>
            <person name="Goeker M."/>
        </authorList>
    </citation>
    <scope>NUCLEOTIDE SEQUENCE [LARGE SCALE GENOMIC DNA]</scope>
    <source>
        <strain evidence="9 10">DSM 100968</strain>
    </source>
</reference>
<feature type="transmembrane region" description="Helical" evidence="7">
    <location>
        <begin position="268"/>
        <end position="289"/>
    </location>
</feature>
<feature type="transmembrane region" description="Helical" evidence="7">
    <location>
        <begin position="370"/>
        <end position="395"/>
    </location>
</feature>
<dbReference type="EMBL" id="JAFBEV010000017">
    <property type="protein sequence ID" value="MBM7658442.1"/>
    <property type="molecule type" value="Genomic_DNA"/>
</dbReference>
<sequence>MDKALKPSPKQLEHATINRYTGHMKAYYPVLIKKIRKDTLLWISFIFAIASLFLSRPQLNDINWKTMTSLLSLMLIVLVYKKLHILDYCAMVLISKVSHLRQLIRFLLLLSFFSAMLFTNDVAILTLVPFFVAIARKIDAPLMLPVTLITLAANLGSVLTPFGNPQNLFLLAHYHLSAGAFFRLSLPITLVSFLLILSTSFLFGKQEVTTPKLIKYQIAARPLTLTILVTLFIFLGVFSVVPSWLAAAVTVLFVCLFDRRLVKQVDYGLLGTFLCFFIAVGDISRSPIIADLIRHLENNRLAVYMSGLVTSQLISNVPAAILLAKFTSHVSALFLGVNIGGLGTLVASMANLIAYKQYRQLVHQNVGTFLWLFSAVNFAGLLILGGIGWLLLALID</sequence>
<evidence type="ECO:0000256" key="6">
    <source>
        <dbReference type="ARBA" id="ARBA00023136"/>
    </source>
</evidence>
<feature type="transmembrane region" description="Helical" evidence="7">
    <location>
        <begin position="180"/>
        <end position="203"/>
    </location>
</feature>
<feature type="transmembrane region" description="Helical" evidence="7">
    <location>
        <begin position="40"/>
        <end position="59"/>
    </location>
</feature>
<dbReference type="PANTHER" id="PTHR43302:SF5">
    <property type="entry name" value="TRANSPORTER ARSB-RELATED"/>
    <property type="match status" value="1"/>
</dbReference>
<comment type="caution">
    <text evidence="9">The sequence shown here is derived from an EMBL/GenBank/DDBJ whole genome shotgun (WGS) entry which is preliminary data.</text>
</comment>
<comment type="subcellular location">
    <subcellularLocation>
        <location evidence="1">Cell membrane</location>
        <topology evidence="1">Multi-pass membrane protein</topology>
    </subcellularLocation>
</comment>
<organism evidence="9 10">
    <name type="scientific">Sporolactobacillus spathodeae</name>
    <dbReference type="NCBI Taxonomy" id="1465502"/>
    <lineage>
        <taxon>Bacteria</taxon>
        <taxon>Bacillati</taxon>
        <taxon>Bacillota</taxon>
        <taxon>Bacilli</taxon>
        <taxon>Bacillales</taxon>
        <taxon>Sporolactobacillaceae</taxon>
        <taxon>Sporolactobacillus</taxon>
    </lineage>
</organism>
<feature type="transmembrane region" description="Helical" evidence="7">
    <location>
        <begin position="106"/>
        <end position="134"/>
    </location>
</feature>
<feature type="transmembrane region" description="Helical" evidence="7">
    <location>
        <begin position="71"/>
        <end position="94"/>
    </location>
</feature>
<accession>A0ABS2Q9H2</accession>
<evidence type="ECO:0000256" key="5">
    <source>
        <dbReference type="ARBA" id="ARBA00022989"/>
    </source>
</evidence>
<dbReference type="RefSeq" id="WP_205007004.1">
    <property type="nucleotide sequence ID" value="NZ_CBCRXA010000008.1"/>
</dbReference>
<gene>
    <name evidence="9" type="ORF">JOC27_001895</name>
</gene>
<evidence type="ECO:0000256" key="2">
    <source>
        <dbReference type="ARBA" id="ARBA00022448"/>
    </source>
</evidence>
<dbReference type="Pfam" id="PF03600">
    <property type="entry name" value="CitMHS"/>
    <property type="match status" value="1"/>
</dbReference>
<keyword evidence="5 7" id="KW-1133">Transmembrane helix</keyword>
<feature type="transmembrane region" description="Helical" evidence="7">
    <location>
        <begin position="301"/>
        <end position="323"/>
    </location>
</feature>
<evidence type="ECO:0000256" key="4">
    <source>
        <dbReference type="ARBA" id="ARBA00022692"/>
    </source>
</evidence>
<dbReference type="PANTHER" id="PTHR43302">
    <property type="entry name" value="TRANSPORTER ARSB-RELATED"/>
    <property type="match status" value="1"/>
</dbReference>
<evidence type="ECO:0000256" key="1">
    <source>
        <dbReference type="ARBA" id="ARBA00004651"/>
    </source>
</evidence>
<evidence type="ECO:0000256" key="7">
    <source>
        <dbReference type="SAM" id="Phobius"/>
    </source>
</evidence>
<keyword evidence="6 7" id="KW-0472">Membrane</keyword>
<proteinExistence type="predicted"/>
<protein>
    <submittedName>
        <fullName evidence="9">Na+/H+ antiporter NhaD/arsenite permease-like protein</fullName>
    </submittedName>
</protein>
<name>A0ABS2Q9H2_9BACL</name>
<dbReference type="InterPro" id="IPR004680">
    <property type="entry name" value="Cit_transptr-like_dom"/>
</dbReference>
<keyword evidence="10" id="KW-1185">Reference proteome</keyword>
<feature type="transmembrane region" description="Helical" evidence="7">
    <location>
        <begin position="330"/>
        <end position="350"/>
    </location>
</feature>
<evidence type="ECO:0000256" key="3">
    <source>
        <dbReference type="ARBA" id="ARBA00022475"/>
    </source>
</evidence>
<evidence type="ECO:0000313" key="10">
    <source>
        <dbReference type="Proteomes" id="UP000823201"/>
    </source>
</evidence>
<evidence type="ECO:0000313" key="9">
    <source>
        <dbReference type="EMBL" id="MBM7658442.1"/>
    </source>
</evidence>
<feature type="domain" description="Citrate transporter-like" evidence="8">
    <location>
        <begin position="41"/>
        <end position="326"/>
    </location>
</feature>
<keyword evidence="3" id="KW-1003">Cell membrane</keyword>
<keyword evidence="2" id="KW-0813">Transport</keyword>
<feature type="transmembrane region" description="Helical" evidence="7">
    <location>
        <begin position="140"/>
        <end position="159"/>
    </location>
</feature>
<feature type="transmembrane region" description="Helical" evidence="7">
    <location>
        <begin position="223"/>
        <end position="256"/>
    </location>
</feature>
<keyword evidence="4 7" id="KW-0812">Transmembrane</keyword>